<evidence type="ECO:0000256" key="5">
    <source>
        <dbReference type="ARBA" id="ARBA00023242"/>
    </source>
</evidence>
<dbReference type="PANTHER" id="PTHR13989">
    <property type="entry name" value="REPLICATION PROTEIN A-RELATED"/>
    <property type="match status" value="1"/>
</dbReference>
<dbReference type="InterPro" id="IPR014646">
    <property type="entry name" value="Rfa2/RPA32"/>
</dbReference>
<dbReference type="GO" id="GO:0005662">
    <property type="term" value="C:DNA replication factor A complex"/>
    <property type="evidence" value="ECO:0007669"/>
    <property type="project" value="TreeGrafter"/>
</dbReference>
<comment type="similarity">
    <text evidence="2">Belongs to the replication factor A protein 2 family.</text>
</comment>
<evidence type="ECO:0000256" key="2">
    <source>
        <dbReference type="ARBA" id="ARBA00007815"/>
    </source>
</evidence>
<dbReference type="CDD" id="cd04478">
    <property type="entry name" value="RPA2_DBD_D"/>
    <property type="match status" value="1"/>
</dbReference>
<evidence type="ECO:0000256" key="1">
    <source>
        <dbReference type="ARBA" id="ARBA00004123"/>
    </source>
</evidence>
<dbReference type="InterPro" id="IPR012340">
    <property type="entry name" value="NA-bd_OB-fold"/>
</dbReference>
<dbReference type="GO" id="GO:0000724">
    <property type="term" value="P:double-strand break repair via homologous recombination"/>
    <property type="evidence" value="ECO:0007669"/>
    <property type="project" value="TreeGrafter"/>
</dbReference>
<dbReference type="Proteomes" id="UP000287166">
    <property type="component" value="Unassembled WGS sequence"/>
</dbReference>
<evidence type="ECO:0000256" key="4">
    <source>
        <dbReference type="ARBA" id="ARBA00023125"/>
    </source>
</evidence>
<dbReference type="PIRSF" id="PIRSF036949">
    <property type="entry name" value="RPA32"/>
    <property type="match status" value="1"/>
</dbReference>
<dbReference type="SUPFAM" id="SSF50249">
    <property type="entry name" value="Nucleic acid-binding proteins"/>
    <property type="match status" value="1"/>
</dbReference>
<dbReference type="EMBL" id="BFAD01000004">
    <property type="protein sequence ID" value="GBE82162.1"/>
    <property type="molecule type" value="Genomic_DNA"/>
</dbReference>
<keyword evidence="4" id="KW-0238">DNA-binding</keyword>
<name>A0A401GJ16_9APHY</name>
<proteinExistence type="inferred from homology"/>
<feature type="domain" description="OB" evidence="7">
    <location>
        <begin position="77"/>
        <end position="151"/>
    </location>
</feature>
<feature type="compositionally biased region" description="Polar residues" evidence="6">
    <location>
        <begin position="184"/>
        <end position="209"/>
    </location>
</feature>
<organism evidence="9 10">
    <name type="scientific">Sparassis crispa</name>
    <dbReference type="NCBI Taxonomy" id="139825"/>
    <lineage>
        <taxon>Eukaryota</taxon>
        <taxon>Fungi</taxon>
        <taxon>Dikarya</taxon>
        <taxon>Basidiomycota</taxon>
        <taxon>Agaricomycotina</taxon>
        <taxon>Agaricomycetes</taxon>
        <taxon>Polyporales</taxon>
        <taxon>Sparassidaceae</taxon>
        <taxon>Sparassis</taxon>
    </lineage>
</organism>
<dbReference type="GO" id="GO:0003697">
    <property type="term" value="F:single-stranded DNA binding"/>
    <property type="evidence" value="ECO:0007669"/>
    <property type="project" value="TreeGrafter"/>
</dbReference>
<gene>
    <name evidence="9" type="ORF">SCP_0405420</name>
</gene>
<dbReference type="InterPro" id="IPR040260">
    <property type="entry name" value="RFA2-like"/>
</dbReference>
<dbReference type="Pfam" id="PF01336">
    <property type="entry name" value="tRNA_anti-codon"/>
    <property type="match status" value="1"/>
</dbReference>
<dbReference type="GO" id="GO:0035861">
    <property type="term" value="C:site of double-strand break"/>
    <property type="evidence" value="ECO:0007669"/>
    <property type="project" value="TreeGrafter"/>
</dbReference>
<keyword evidence="5" id="KW-0539">Nucleus</keyword>
<dbReference type="InterPro" id="IPR036388">
    <property type="entry name" value="WH-like_DNA-bd_sf"/>
</dbReference>
<dbReference type="Gene3D" id="2.40.50.140">
    <property type="entry name" value="Nucleic acid-binding proteins"/>
    <property type="match status" value="1"/>
</dbReference>
<evidence type="ECO:0000259" key="8">
    <source>
        <dbReference type="Pfam" id="PF08784"/>
    </source>
</evidence>
<dbReference type="STRING" id="139825.A0A401GJ16"/>
<dbReference type="Gene3D" id="1.10.10.10">
    <property type="entry name" value="Winged helix-like DNA-binding domain superfamily/Winged helix DNA-binding domain"/>
    <property type="match status" value="1"/>
</dbReference>
<comment type="subcellular location">
    <subcellularLocation>
        <location evidence="1">Nucleus</location>
    </subcellularLocation>
</comment>
<dbReference type="GeneID" id="38779079"/>
<dbReference type="InterPro" id="IPR036390">
    <property type="entry name" value="WH_DNA-bd_sf"/>
</dbReference>
<dbReference type="InParanoid" id="A0A401GJ16"/>
<evidence type="ECO:0000256" key="6">
    <source>
        <dbReference type="SAM" id="MobiDB-lite"/>
    </source>
</evidence>
<sequence>MSQTYGENPYYPSAGGGGGGYLSGGSPFGSGSGSPGGTGRRGGQSSLRPVTVKQLLNASQPHADAEWTIDDVDVGQITVVAVVVTVQVQTTNCIYWLDDGTGRFEARHWVDSSNEEEAERWGNIEENTYVRVTGSLKSFGNKRYINATHLRPCADPHELYFHILEAAFDQLVYERGPPPRPSEAGQNVSTTSAGGHSAYSGQSNDASAVNDQYSNLPPIQRKIVTFILSQTRNDEGVHVAAIARAVGGDAHSISEALDKLMDEGHVFSTIDDSHFNLSV</sequence>
<protein>
    <submittedName>
        <fullName evidence="9">Replication factor A protein</fullName>
    </submittedName>
</protein>
<evidence type="ECO:0000259" key="7">
    <source>
        <dbReference type="Pfam" id="PF01336"/>
    </source>
</evidence>
<evidence type="ECO:0000256" key="3">
    <source>
        <dbReference type="ARBA" id="ARBA00022705"/>
    </source>
</evidence>
<feature type="compositionally biased region" description="Gly residues" evidence="6">
    <location>
        <begin position="22"/>
        <end position="42"/>
    </location>
</feature>
<keyword evidence="3" id="KW-0235">DNA replication</keyword>
<feature type="region of interest" description="Disordered" evidence="6">
    <location>
        <begin position="22"/>
        <end position="46"/>
    </location>
</feature>
<dbReference type="Pfam" id="PF08784">
    <property type="entry name" value="RPA_C"/>
    <property type="match status" value="1"/>
</dbReference>
<dbReference type="PANTHER" id="PTHR13989:SF16">
    <property type="entry name" value="REPLICATION PROTEIN A2"/>
    <property type="match status" value="1"/>
</dbReference>
<dbReference type="SUPFAM" id="SSF46785">
    <property type="entry name" value="Winged helix' DNA-binding domain"/>
    <property type="match status" value="1"/>
</dbReference>
<dbReference type="OrthoDB" id="25571at2759"/>
<dbReference type="AlphaFoldDB" id="A0A401GJ16"/>
<dbReference type="GO" id="GO:0006260">
    <property type="term" value="P:DNA replication"/>
    <property type="evidence" value="ECO:0007669"/>
    <property type="project" value="UniProtKB-KW"/>
</dbReference>
<dbReference type="RefSeq" id="XP_027613075.1">
    <property type="nucleotide sequence ID" value="XM_027757274.1"/>
</dbReference>
<dbReference type="InterPro" id="IPR014892">
    <property type="entry name" value="RPA_C"/>
</dbReference>
<keyword evidence="10" id="KW-1185">Reference proteome</keyword>
<comment type="caution">
    <text evidence="9">The sequence shown here is derived from an EMBL/GenBank/DDBJ whole genome shotgun (WGS) entry which is preliminary data.</text>
</comment>
<accession>A0A401GJ16</accession>
<reference evidence="9 10" key="1">
    <citation type="journal article" date="2018" name="Sci. Rep.">
        <title>Genome sequence of the cauliflower mushroom Sparassis crispa (Hanabiratake) and its association with beneficial usage.</title>
        <authorList>
            <person name="Kiyama R."/>
            <person name="Furutani Y."/>
            <person name="Kawaguchi K."/>
            <person name="Nakanishi T."/>
        </authorList>
    </citation>
    <scope>NUCLEOTIDE SEQUENCE [LARGE SCALE GENOMIC DNA]</scope>
</reference>
<evidence type="ECO:0000313" key="9">
    <source>
        <dbReference type="EMBL" id="GBE82162.1"/>
    </source>
</evidence>
<dbReference type="GO" id="GO:0000781">
    <property type="term" value="C:chromosome, telomeric region"/>
    <property type="evidence" value="ECO:0007669"/>
    <property type="project" value="TreeGrafter"/>
</dbReference>
<feature type="domain" description="Replication protein A C-terminal" evidence="8">
    <location>
        <begin position="175"/>
        <end position="272"/>
    </location>
</feature>
<evidence type="ECO:0000313" key="10">
    <source>
        <dbReference type="Proteomes" id="UP000287166"/>
    </source>
</evidence>
<dbReference type="FunCoup" id="A0A401GJ16">
    <property type="interactions" value="481"/>
</dbReference>
<feature type="region of interest" description="Disordered" evidence="6">
    <location>
        <begin position="174"/>
        <end position="209"/>
    </location>
</feature>
<dbReference type="GO" id="GO:0006289">
    <property type="term" value="P:nucleotide-excision repair"/>
    <property type="evidence" value="ECO:0007669"/>
    <property type="project" value="TreeGrafter"/>
</dbReference>
<dbReference type="InterPro" id="IPR004365">
    <property type="entry name" value="NA-bd_OB_tRNA"/>
</dbReference>